<dbReference type="Proteomes" id="UP000095287">
    <property type="component" value="Unplaced"/>
</dbReference>
<dbReference type="InterPro" id="IPR002035">
    <property type="entry name" value="VWF_A"/>
</dbReference>
<dbReference type="PRINTS" id="PR00453">
    <property type="entry name" value="VWFADOMAIN"/>
</dbReference>
<evidence type="ECO:0000313" key="5">
    <source>
        <dbReference type="Proteomes" id="UP000095287"/>
    </source>
</evidence>
<dbReference type="WBParaSite" id="L893_g25078.t1">
    <property type="protein sequence ID" value="L893_g25078.t1"/>
    <property type="gene ID" value="L893_g25078"/>
</dbReference>
<dbReference type="Pfam" id="PF00092">
    <property type="entry name" value="VWA"/>
    <property type="match status" value="2"/>
</dbReference>
<organism evidence="5 6">
    <name type="scientific">Steinernema glaseri</name>
    <dbReference type="NCBI Taxonomy" id="37863"/>
    <lineage>
        <taxon>Eukaryota</taxon>
        <taxon>Metazoa</taxon>
        <taxon>Ecdysozoa</taxon>
        <taxon>Nematoda</taxon>
        <taxon>Chromadorea</taxon>
        <taxon>Rhabditida</taxon>
        <taxon>Tylenchina</taxon>
        <taxon>Panagrolaimomorpha</taxon>
        <taxon>Strongyloidoidea</taxon>
        <taxon>Steinernematidae</taxon>
        <taxon>Steinernema</taxon>
    </lineage>
</organism>
<feature type="region of interest" description="Disordered" evidence="1">
    <location>
        <begin position="299"/>
        <end position="411"/>
    </location>
</feature>
<keyword evidence="2" id="KW-0812">Transmembrane</keyword>
<keyword evidence="5" id="KW-1185">Reference proteome</keyword>
<sequence>MRLLPWTMVLLSIVDVASACAWPSVDILFVLDSTANVGPANHELMKKFVANVVDSLDFEGADSRVAVAQFTPQARTELSLAHGISRTSILKEEIMVGSHQVSPVQGHLQNIPYEPCFSKDDEKRCLPTASINSLAREGLASAEGNRQWVPDVVVVISSALFSIPELNDNELLLHPASPMHAFFITVGGSSALYGDLQSSATNVRLSAVDFGVLDDLVAPLCESANDFVGTLRETSATSFLGGSTCLIVLIALVVGFLVLLLMMACSLYSYRKECKETKERLKKRENDIKRQYEYYRRLEERQRGGATQDVSGMGGTSGQAKPETSIVHHHYHNDHSQGRNVEAGTLNQSGTSAKRSPKKKARAGASRVSHPNRIESGADSQEGDSEAYSSDEEVSESDSIQRAVSNLPEGHPARTLPPVDLLFLVDSSSSIGLNNFETVKNFINSFLDNVDIAPGRSRVATIIFDKEPTVYFNFDRFYSHNTIKRAISKLPYRGGPTFLAKALNFAAGILWQEQNMKSGRYRKHKLMPTPKHDRLQVMVIVSDGYSEDSVAKAATQMHDRLRVKIAAVVTKSFNKERMVPITRFDGSVFTQDQKEALSLWMWRQQKLWNENYGNYIRREKSLPLSTARA</sequence>
<feature type="domain" description="VWFA" evidence="4">
    <location>
        <begin position="420"/>
        <end position="568"/>
    </location>
</feature>
<feature type="compositionally biased region" description="Acidic residues" evidence="1">
    <location>
        <begin position="381"/>
        <end position="396"/>
    </location>
</feature>
<feature type="signal peptide" evidence="3">
    <location>
        <begin position="1"/>
        <end position="19"/>
    </location>
</feature>
<evidence type="ECO:0000259" key="4">
    <source>
        <dbReference type="PROSITE" id="PS50234"/>
    </source>
</evidence>
<proteinExistence type="predicted"/>
<dbReference type="SUPFAM" id="SSF53300">
    <property type="entry name" value="vWA-like"/>
    <property type="match status" value="2"/>
</dbReference>
<dbReference type="AlphaFoldDB" id="A0A1I7ZCJ7"/>
<name>A0A1I7ZCJ7_9BILA</name>
<feature type="chain" id="PRO_5009313264" evidence="3">
    <location>
        <begin position="20"/>
        <end position="629"/>
    </location>
</feature>
<evidence type="ECO:0000256" key="1">
    <source>
        <dbReference type="SAM" id="MobiDB-lite"/>
    </source>
</evidence>
<dbReference type="PANTHER" id="PTHR22588:SF14">
    <property type="entry name" value="VWFA DOMAIN-CONTAINING PROTEIN"/>
    <property type="match status" value="1"/>
</dbReference>
<dbReference type="PROSITE" id="PS50234">
    <property type="entry name" value="VWFA"/>
    <property type="match status" value="2"/>
</dbReference>
<dbReference type="PANTHER" id="PTHR22588">
    <property type="entry name" value="VWFA DOMAIN-CONTAINING PROTEIN"/>
    <property type="match status" value="1"/>
</dbReference>
<feature type="domain" description="VWFA" evidence="4">
    <location>
        <begin position="26"/>
        <end position="231"/>
    </location>
</feature>
<evidence type="ECO:0000313" key="6">
    <source>
        <dbReference type="WBParaSite" id="L893_g25078.t1"/>
    </source>
</evidence>
<keyword evidence="3" id="KW-0732">Signal</keyword>
<keyword evidence="2" id="KW-0472">Membrane</keyword>
<feature type="transmembrane region" description="Helical" evidence="2">
    <location>
        <begin position="246"/>
        <end position="270"/>
    </location>
</feature>
<dbReference type="InterPro" id="IPR052229">
    <property type="entry name" value="Collagen-VI/PIF"/>
</dbReference>
<evidence type="ECO:0000256" key="2">
    <source>
        <dbReference type="SAM" id="Phobius"/>
    </source>
</evidence>
<keyword evidence="2" id="KW-1133">Transmembrane helix</keyword>
<dbReference type="SMART" id="SM00327">
    <property type="entry name" value="VWA"/>
    <property type="match status" value="2"/>
</dbReference>
<protein>
    <submittedName>
        <fullName evidence="6">VWFA domain-containing protein</fullName>
    </submittedName>
</protein>
<reference evidence="6" key="1">
    <citation type="submission" date="2016-11" db="UniProtKB">
        <authorList>
            <consortium name="WormBaseParasite"/>
        </authorList>
    </citation>
    <scope>IDENTIFICATION</scope>
</reference>
<accession>A0A1I7ZCJ7</accession>
<dbReference type="Gene3D" id="3.40.50.410">
    <property type="entry name" value="von Willebrand factor, type A domain"/>
    <property type="match status" value="2"/>
</dbReference>
<evidence type="ECO:0000256" key="3">
    <source>
        <dbReference type="SAM" id="SignalP"/>
    </source>
</evidence>
<dbReference type="InterPro" id="IPR036465">
    <property type="entry name" value="vWFA_dom_sf"/>
</dbReference>